<evidence type="ECO:0000313" key="2">
    <source>
        <dbReference type="EMBL" id="CAD2213193.1"/>
    </source>
</evidence>
<evidence type="ECO:0000256" key="1">
    <source>
        <dbReference type="SAM" id="MobiDB-lite"/>
    </source>
</evidence>
<sequence>MLRLQRVFAVSAPALCAKHFSTSPIQHAPFNSSNEFMQYEPFRDALKENAQIGRVSPSVERRIFRLWMLMGAQPGVPRAKRIETATRLLLKQNKIIRKHSLKRGTLEVASAPPSRATRQRKQSTEAKVVEPVLSVVAPVAPSEATPVVRRRRRRSPARATRRSPARRRPAAKRRPATRKRAAPKRRTKRSTNTKRKRVVQRVRRAPAKRTPTKVKRTRKVKKTTARSTKPKVVKKRMVKKTTSRRKK</sequence>
<dbReference type="Proteomes" id="UP000515908">
    <property type="component" value="Chromosome 01"/>
</dbReference>
<accession>A0A7G2C383</accession>
<reference evidence="2 3" key="1">
    <citation type="submission" date="2020-08" db="EMBL/GenBank/DDBJ databases">
        <authorList>
            <person name="Newling K."/>
            <person name="Davey J."/>
            <person name="Forrester S."/>
        </authorList>
    </citation>
    <scope>NUCLEOTIDE SEQUENCE [LARGE SCALE GENOMIC DNA]</scope>
    <source>
        <strain evidence="3">Crithidia deanei Carvalho (ATCC PRA-265)</strain>
    </source>
</reference>
<feature type="compositionally biased region" description="Basic residues" evidence="1">
    <location>
        <begin position="148"/>
        <end position="247"/>
    </location>
</feature>
<gene>
    <name evidence="2" type="ORF">ADEAN_000062900</name>
</gene>
<feature type="region of interest" description="Disordered" evidence="1">
    <location>
        <begin position="104"/>
        <end position="126"/>
    </location>
</feature>
<dbReference type="VEuPathDB" id="TriTrypDB:ADEAN_000062900"/>
<dbReference type="EMBL" id="LR877145">
    <property type="protein sequence ID" value="CAD2213193.1"/>
    <property type="molecule type" value="Genomic_DNA"/>
</dbReference>
<name>A0A7G2C383_9TRYP</name>
<protein>
    <submittedName>
        <fullName evidence="2">Uncharacterized protein</fullName>
    </submittedName>
</protein>
<keyword evidence="3" id="KW-1185">Reference proteome</keyword>
<evidence type="ECO:0000313" key="3">
    <source>
        <dbReference type="Proteomes" id="UP000515908"/>
    </source>
</evidence>
<organism evidence="2 3">
    <name type="scientific">Angomonas deanei</name>
    <dbReference type="NCBI Taxonomy" id="59799"/>
    <lineage>
        <taxon>Eukaryota</taxon>
        <taxon>Discoba</taxon>
        <taxon>Euglenozoa</taxon>
        <taxon>Kinetoplastea</taxon>
        <taxon>Metakinetoplastina</taxon>
        <taxon>Trypanosomatida</taxon>
        <taxon>Trypanosomatidae</taxon>
        <taxon>Strigomonadinae</taxon>
        <taxon>Angomonas</taxon>
    </lineage>
</organism>
<dbReference type="AlphaFoldDB" id="A0A7G2C383"/>
<feature type="region of interest" description="Disordered" evidence="1">
    <location>
        <begin position="142"/>
        <end position="247"/>
    </location>
</feature>
<proteinExistence type="predicted"/>